<reference evidence="2 3" key="1">
    <citation type="submission" date="2020-01" db="EMBL/GenBank/DDBJ databases">
        <title>Genome sequencing of strain KACC 21507.</title>
        <authorList>
            <person name="Heo J."/>
            <person name="Kim S.-J."/>
            <person name="Kim J.-S."/>
            <person name="Hong S.-B."/>
            <person name="Kwon S.-W."/>
        </authorList>
    </citation>
    <scope>NUCLEOTIDE SEQUENCE [LARGE SCALE GENOMIC DNA]</scope>
    <source>
        <strain evidence="2 3">KACC 21507</strain>
    </source>
</reference>
<proteinExistence type="predicted"/>
<dbReference type="RefSeq" id="WP_160618246.1">
    <property type="nucleotide sequence ID" value="NZ_CP047652.1"/>
</dbReference>
<feature type="domain" description="FAD-dependent urate hydroxylase HpyO/Asp monooxygenase CreE-like FAD/NAD(P)-binding" evidence="1">
    <location>
        <begin position="4"/>
        <end position="49"/>
    </location>
</feature>
<dbReference type="Proteomes" id="UP000463975">
    <property type="component" value="Chromosome"/>
</dbReference>
<evidence type="ECO:0000313" key="3">
    <source>
        <dbReference type="Proteomes" id="UP000463975"/>
    </source>
</evidence>
<evidence type="ECO:0000313" key="2">
    <source>
        <dbReference type="EMBL" id="QHI95168.1"/>
    </source>
</evidence>
<gene>
    <name evidence="2" type="ORF">GT348_01700</name>
</gene>
<organism evidence="2 3">
    <name type="scientific">Aristophania vespae</name>
    <dbReference type="NCBI Taxonomy" id="2697033"/>
    <lineage>
        <taxon>Bacteria</taxon>
        <taxon>Pseudomonadati</taxon>
        <taxon>Pseudomonadota</taxon>
        <taxon>Alphaproteobacteria</taxon>
        <taxon>Acetobacterales</taxon>
        <taxon>Acetobacteraceae</taxon>
        <taxon>Aristophania</taxon>
    </lineage>
</organism>
<evidence type="ECO:0000259" key="1">
    <source>
        <dbReference type="Pfam" id="PF13454"/>
    </source>
</evidence>
<dbReference type="AlphaFoldDB" id="A0A6P1NCB1"/>
<keyword evidence="3" id="KW-1185">Reference proteome</keyword>
<dbReference type="Pfam" id="PF13454">
    <property type="entry name" value="NAD_binding_9"/>
    <property type="match status" value="1"/>
</dbReference>
<dbReference type="EMBL" id="CP047652">
    <property type="protein sequence ID" value="QHI95168.1"/>
    <property type="molecule type" value="Genomic_DNA"/>
</dbReference>
<sequence>MKIALIGGGPAAIITALHLCERQSHQDSAQNFVIDIYEPSQSMRGNLLKAASLTCFSTQLLNSLLLIPIIRRNF</sequence>
<name>A0A6P1NCB1_9PROT</name>
<accession>A0A6P1NCB1</accession>
<dbReference type="KEGG" id="bomb:GT348_01700"/>
<protein>
    <recommendedName>
        <fullName evidence="1">FAD-dependent urate hydroxylase HpyO/Asp monooxygenase CreE-like FAD/NAD(P)-binding domain-containing protein</fullName>
    </recommendedName>
</protein>
<dbReference type="InterPro" id="IPR038732">
    <property type="entry name" value="HpyO/CreE_NAD-binding"/>
</dbReference>